<name>A0A232EJ81_9HYME</name>
<sequence length="591" mass="68323">KVKNISIMALMPGSVPIAENYATTKMKVANATYMWTIKNFSYYSNPTGQKVYSPIFSVGDNADLKWRLDLFPMGFNNPEWISLYLHLRRTYYRAITAEFRFSILNHRGEVAYQLPWSPKHTFTESDVWGFEDFIKRRDLLRDAKILLPNDKLTIYCEIKASTGYEITRTETIKAHPSSYDSEHEVCNDFQWLWHTGQFSDITLLLNGMTFQGHKCILASRSSVFQEMFVNHTRMGNEIHIINLCEFENKVIMEVLRYIYTGKIENLHLLGTDILAAAVRYDLQGLKFVCEEHFTHGLNVNNAWELLVIADKHRALSLRLSAIKFITDHCKEMIGTPAHTFTQQSYPDLVTEVFNAMASSNNVTAGRGRKRKFSEYNIDENEYYDAIDCPFDDRNKDDDNSSDYNDKHDNYSYVFSIPPSSLFSSFPRVLGDFKNLNTAECSALREDKLSAEPEAREKFAETVQERIDSAWSRALHARHSRFSWRSRVTREAKRERDGGELGGPLPPPIHPRYARLRPTTPRETRRARAHSWVAIDFAYWNLRVGDAVGLFCLSCNDEKNCLNLEIVGESRSEAEPQVVEEHWYFIPLVDVV</sequence>
<gene>
    <name evidence="4" type="ORF">TSAR_003216</name>
</gene>
<organism evidence="4 5">
    <name type="scientific">Trichomalopsis sarcophagae</name>
    <dbReference type="NCBI Taxonomy" id="543379"/>
    <lineage>
        <taxon>Eukaryota</taxon>
        <taxon>Metazoa</taxon>
        <taxon>Ecdysozoa</taxon>
        <taxon>Arthropoda</taxon>
        <taxon>Hexapoda</taxon>
        <taxon>Insecta</taxon>
        <taxon>Pterygota</taxon>
        <taxon>Neoptera</taxon>
        <taxon>Endopterygota</taxon>
        <taxon>Hymenoptera</taxon>
        <taxon>Apocrita</taxon>
        <taxon>Proctotrupomorpha</taxon>
        <taxon>Chalcidoidea</taxon>
        <taxon>Pteromalidae</taxon>
        <taxon>Pteromalinae</taxon>
        <taxon>Trichomalopsis</taxon>
    </lineage>
</organism>
<dbReference type="Proteomes" id="UP000215335">
    <property type="component" value="Unassembled WGS sequence"/>
</dbReference>
<feature type="region of interest" description="Disordered" evidence="1">
    <location>
        <begin position="488"/>
        <end position="509"/>
    </location>
</feature>
<dbReference type="PROSITE" id="PS50144">
    <property type="entry name" value="MATH"/>
    <property type="match status" value="1"/>
</dbReference>
<dbReference type="Gene3D" id="2.60.210.10">
    <property type="entry name" value="Apoptosis, Tumor Necrosis Factor Receptor Associated Protein 2, Chain A"/>
    <property type="match status" value="1"/>
</dbReference>
<dbReference type="STRING" id="543379.A0A232EJ81"/>
<dbReference type="SMART" id="SM00225">
    <property type="entry name" value="BTB"/>
    <property type="match status" value="1"/>
</dbReference>
<proteinExistence type="predicted"/>
<keyword evidence="5" id="KW-1185">Reference proteome</keyword>
<feature type="compositionally biased region" description="Basic and acidic residues" evidence="1">
    <location>
        <begin position="488"/>
        <end position="498"/>
    </location>
</feature>
<dbReference type="InterPro" id="IPR002083">
    <property type="entry name" value="MATH/TRAF_dom"/>
</dbReference>
<protein>
    <recommendedName>
        <fullName evidence="6">BTB domain-containing protein</fullName>
    </recommendedName>
</protein>
<evidence type="ECO:0008006" key="6">
    <source>
        <dbReference type="Google" id="ProtNLM"/>
    </source>
</evidence>
<dbReference type="InterPro" id="IPR011333">
    <property type="entry name" value="SKP1/BTB/POZ_sf"/>
</dbReference>
<comment type="caution">
    <text evidence="4">The sequence shown here is derived from an EMBL/GenBank/DDBJ whole genome shotgun (WGS) entry which is preliminary data.</text>
</comment>
<feature type="domain" description="MATH" evidence="3">
    <location>
        <begin position="30"/>
        <end position="158"/>
    </location>
</feature>
<dbReference type="Pfam" id="PF00651">
    <property type="entry name" value="BTB"/>
    <property type="match status" value="1"/>
</dbReference>
<evidence type="ECO:0000256" key="1">
    <source>
        <dbReference type="SAM" id="MobiDB-lite"/>
    </source>
</evidence>
<dbReference type="AlphaFoldDB" id="A0A232EJ81"/>
<dbReference type="PANTHER" id="PTHR24413">
    <property type="entry name" value="SPECKLE-TYPE POZ PROTEIN"/>
    <property type="match status" value="1"/>
</dbReference>
<evidence type="ECO:0000313" key="4">
    <source>
        <dbReference type="EMBL" id="OXU18368.1"/>
    </source>
</evidence>
<dbReference type="Gene3D" id="3.30.710.10">
    <property type="entry name" value="Potassium Channel Kv1.1, Chain A"/>
    <property type="match status" value="1"/>
</dbReference>
<evidence type="ECO:0000259" key="3">
    <source>
        <dbReference type="PROSITE" id="PS50144"/>
    </source>
</evidence>
<dbReference type="GO" id="GO:0030163">
    <property type="term" value="P:protein catabolic process"/>
    <property type="evidence" value="ECO:0007669"/>
    <property type="project" value="UniProtKB-ARBA"/>
</dbReference>
<dbReference type="Pfam" id="PF22486">
    <property type="entry name" value="MATH_2"/>
    <property type="match status" value="1"/>
</dbReference>
<dbReference type="SUPFAM" id="SSF49599">
    <property type="entry name" value="TRAF domain-like"/>
    <property type="match status" value="1"/>
</dbReference>
<dbReference type="InterPro" id="IPR000210">
    <property type="entry name" value="BTB/POZ_dom"/>
</dbReference>
<feature type="non-terminal residue" evidence="4">
    <location>
        <position position="1"/>
    </location>
</feature>
<dbReference type="Gene3D" id="1.25.40.420">
    <property type="match status" value="1"/>
</dbReference>
<dbReference type="SUPFAM" id="SSF54695">
    <property type="entry name" value="POZ domain"/>
    <property type="match status" value="1"/>
</dbReference>
<dbReference type="PROSITE" id="PS50097">
    <property type="entry name" value="BTB"/>
    <property type="match status" value="1"/>
</dbReference>
<evidence type="ECO:0000313" key="5">
    <source>
        <dbReference type="Proteomes" id="UP000215335"/>
    </source>
</evidence>
<dbReference type="EMBL" id="NNAY01004098">
    <property type="protein sequence ID" value="OXU18368.1"/>
    <property type="molecule type" value="Genomic_DNA"/>
</dbReference>
<reference evidence="4 5" key="1">
    <citation type="journal article" date="2017" name="Curr. Biol.">
        <title>The Evolution of Venom by Co-option of Single-Copy Genes.</title>
        <authorList>
            <person name="Martinson E.O."/>
            <person name="Mrinalini"/>
            <person name="Kelkar Y.D."/>
            <person name="Chang C.H."/>
            <person name="Werren J.H."/>
        </authorList>
    </citation>
    <scope>NUCLEOTIDE SEQUENCE [LARGE SCALE GENOMIC DNA]</scope>
    <source>
        <strain evidence="4 5">Alberta</strain>
        <tissue evidence="4">Whole body</tissue>
    </source>
</reference>
<evidence type="ECO:0000259" key="2">
    <source>
        <dbReference type="PROSITE" id="PS50097"/>
    </source>
</evidence>
<accession>A0A232EJ81</accession>
<dbReference type="InterPro" id="IPR008974">
    <property type="entry name" value="TRAF-like"/>
</dbReference>
<feature type="domain" description="BTB" evidence="2">
    <location>
        <begin position="199"/>
        <end position="267"/>
    </location>
</feature>